<feature type="region of interest" description="Disordered" evidence="1">
    <location>
        <begin position="1264"/>
        <end position="1295"/>
    </location>
</feature>
<feature type="compositionally biased region" description="Low complexity" evidence="1">
    <location>
        <begin position="742"/>
        <end position="759"/>
    </location>
</feature>
<feature type="compositionally biased region" description="Low complexity" evidence="1">
    <location>
        <begin position="378"/>
        <end position="389"/>
    </location>
</feature>
<feature type="region of interest" description="Disordered" evidence="1">
    <location>
        <begin position="568"/>
        <end position="587"/>
    </location>
</feature>
<feature type="compositionally biased region" description="Polar residues" evidence="1">
    <location>
        <begin position="398"/>
        <end position="408"/>
    </location>
</feature>
<dbReference type="PROSITE" id="PS50888">
    <property type="entry name" value="BHLH"/>
    <property type="match status" value="1"/>
</dbReference>
<protein>
    <recommendedName>
        <fullName evidence="2">BHLH domain-containing protein</fullName>
    </recommendedName>
</protein>
<feature type="compositionally biased region" description="Polar residues" evidence="1">
    <location>
        <begin position="194"/>
        <end position="207"/>
    </location>
</feature>
<feature type="domain" description="BHLH" evidence="2">
    <location>
        <begin position="96"/>
        <end position="150"/>
    </location>
</feature>
<proteinExistence type="predicted"/>
<name>A0A913ZPK6_PATMI</name>
<dbReference type="Proteomes" id="UP000887568">
    <property type="component" value="Unplaced"/>
</dbReference>
<sequence length="1378" mass="150451">MEFQHRVTAEHHVSGHTWSKVNSDEILTASPSSTNSSPALTPRKWSHKKFGHRKRPAVPELPTLRPRRHTATQSTPSLTETAEPGSATGPSPRKEEKKKKRRASDAKWRSNLSVCFKHLETKVLRARSCSKTRLSKEMIVQKTVQKVQYLESIFMLLNQADKKGKKCEFSPVRGLQSLQSARREFANRSYYRNIQKAQGRSSTNTAVENPDPKPSLQEGVVPENSRTNSEQLVPPSVTITAGQVMKEKSRGNKSSSHASRTATKQKAAQQDRAVPSTPTKSLICEEQDLDPEDPSPKTPKFNTKDPTKGGFSGHISQFQVMTSPRRKAPSNTAQIPSQSPVRSGRKGIPTTPSLYSPDKPQAWSPLNYKKADVGQVGSKSSRSASPARKNGGADPHRSPNNLVVTSPAKSPAAKYDRVAPHWPAYWSPAKSPAESPVASSGLASPCRVPCWSPPRTPNASPATRRGSVALSYRPSNWSPAGKVASKNAFGYQPQYSPGHSPVVHQVMADFIRPLASCPTRASAYALATSPGRSYGSIDLVSSSDLVMTSPSKRYKIVGKSIMSLGDAEPGTWEIPPFPSSDVAGRSTPDLTCQEEILSWREENKSKNLTPYTTPSSNRFPLSSTSQPPSVPPKKRPATWSAKFVNDVRQSQSSLVTTQTKSKRCKRLFYDEIGERAAGESNSKKQKFQEASISMDGSDIKKKGPRRKYHKRATAARIRPWDPVNSKVSSPVCGITRQQNNLSKSKSSPSSTASSAEPSPQQRPKTKLCGQNKPSRRKSRKPRKIVRGGLRIVIKEEHKADLELGVEEIIDVDEVDPDCLTKEFRKTSNNRQLFSEKSNYVHVDQDSSQGSLLLSEIPQLPDEIIAPLLLSGDSEQCFLEDSELERTLQPEMYATSANANRLKTTKSDDEIVLTILDLEEESRTSASTRSSPDSVSTQHSDPTAATDFVSVLDQEGFSDQLQGALLEAYRLMSAEAGTSGCPPTVILSPVRLSKLGSLNRELSPQKTFYLVSPVKQEKQNLGTDAKERGYLGEHGEDNITESMARFASSALSGQSLDSYNQQPKTNHDVSEAIYSDNEKVYRGATQALLNGQLVSKTASSLKASSYQAQTTLICVDSGTPTKNQSKLPYSVPATATTGLEFVIKKPETSNSASDTNINVGSPYVSTSPSTSTLSTPRGYMNLSHLSQSSAEHSLSPELPKEAYSLPIIKQEQWDWTDPPTIDLQADESLDDLMSEDLLARYCHTYDCLGVDLAAQNSVGEGLIEVPDWQPEKNVGSQSSNGDFSSSMSSSSSLSSSLSPLVTGRISHGSATSDSMQSAECQVVPNLSADDNGTVGSESDTREGELTGNQFGFQRQEVKSEIEDSPGKSLQMFHCWLVNQ</sequence>
<evidence type="ECO:0000256" key="1">
    <source>
        <dbReference type="SAM" id="MobiDB-lite"/>
    </source>
</evidence>
<feature type="compositionally biased region" description="Polar residues" evidence="1">
    <location>
        <begin position="224"/>
        <end position="241"/>
    </location>
</feature>
<feature type="compositionally biased region" description="Basic residues" evidence="1">
    <location>
        <begin position="702"/>
        <end position="713"/>
    </location>
</feature>
<feature type="compositionally biased region" description="Polar residues" evidence="1">
    <location>
        <begin position="606"/>
        <end position="627"/>
    </location>
</feature>
<feature type="compositionally biased region" description="Polar residues" evidence="1">
    <location>
        <begin position="1327"/>
        <end position="1336"/>
    </location>
</feature>
<dbReference type="OrthoDB" id="10501229at2759"/>
<feature type="compositionally biased region" description="Basic and acidic residues" evidence="1">
    <location>
        <begin position="1354"/>
        <end position="1364"/>
    </location>
</feature>
<accession>A0A913ZPK6</accession>
<feature type="compositionally biased region" description="Polar residues" evidence="1">
    <location>
        <begin position="329"/>
        <end position="341"/>
    </location>
</feature>
<feature type="compositionally biased region" description="Low complexity" evidence="1">
    <location>
        <begin position="923"/>
        <end position="936"/>
    </location>
</feature>
<evidence type="ECO:0000313" key="3">
    <source>
        <dbReference type="EnsemblMetazoa" id="XP_038053657.1"/>
    </source>
</evidence>
<feature type="compositionally biased region" description="Basic residues" evidence="1">
    <location>
        <begin position="773"/>
        <end position="783"/>
    </location>
</feature>
<organism evidence="3 4">
    <name type="scientific">Patiria miniata</name>
    <name type="common">Bat star</name>
    <name type="synonym">Asterina miniata</name>
    <dbReference type="NCBI Taxonomy" id="46514"/>
    <lineage>
        <taxon>Eukaryota</taxon>
        <taxon>Metazoa</taxon>
        <taxon>Echinodermata</taxon>
        <taxon>Eleutherozoa</taxon>
        <taxon>Asterozoa</taxon>
        <taxon>Asteroidea</taxon>
        <taxon>Valvatacea</taxon>
        <taxon>Valvatida</taxon>
        <taxon>Asterinidae</taxon>
        <taxon>Patiria</taxon>
    </lineage>
</organism>
<feature type="region of interest" description="Disordered" evidence="1">
    <location>
        <begin position="1324"/>
        <end position="1364"/>
    </location>
</feature>
<dbReference type="GeneID" id="119726117"/>
<feature type="compositionally biased region" description="Polar residues" evidence="1">
    <location>
        <begin position="71"/>
        <end position="80"/>
    </location>
</feature>
<feature type="compositionally biased region" description="Low complexity" evidence="1">
    <location>
        <begin position="27"/>
        <end position="42"/>
    </location>
</feature>
<evidence type="ECO:0000313" key="4">
    <source>
        <dbReference type="Proteomes" id="UP000887568"/>
    </source>
</evidence>
<feature type="region of interest" description="Disordered" evidence="1">
    <location>
        <begin position="603"/>
        <end position="637"/>
    </location>
</feature>
<feature type="region of interest" description="Disordered" evidence="1">
    <location>
        <begin position="676"/>
        <end position="783"/>
    </location>
</feature>
<dbReference type="InterPro" id="IPR011598">
    <property type="entry name" value="bHLH_dom"/>
</dbReference>
<evidence type="ECO:0000259" key="2">
    <source>
        <dbReference type="PROSITE" id="PS50888"/>
    </source>
</evidence>
<feature type="compositionally biased region" description="Basic residues" evidence="1">
    <location>
        <begin position="44"/>
        <end position="56"/>
    </location>
</feature>
<feature type="compositionally biased region" description="Basic and acidic residues" evidence="1">
    <location>
        <begin position="1"/>
        <end position="13"/>
    </location>
</feature>
<dbReference type="RefSeq" id="XP_038053657.1">
    <property type="nucleotide sequence ID" value="XM_038197729.1"/>
</dbReference>
<feature type="region of interest" description="Disordered" evidence="1">
    <location>
        <begin position="921"/>
        <end position="941"/>
    </location>
</feature>
<dbReference type="GO" id="GO:0046983">
    <property type="term" value="F:protein dimerization activity"/>
    <property type="evidence" value="ECO:0007669"/>
    <property type="project" value="InterPro"/>
</dbReference>
<reference evidence="3" key="1">
    <citation type="submission" date="2022-11" db="UniProtKB">
        <authorList>
            <consortium name="EnsemblMetazoa"/>
        </authorList>
    </citation>
    <scope>IDENTIFICATION</scope>
</reference>
<dbReference type="EnsemblMetazoa" id="XM_038197729.1">
    <property type="protein sequence ID" value="XP_038053657.1"/>
    <property type="gene ID" value="LOC119726117"/>
</dbReference>
<feature type="compositionally biased region" description="Low complexity" evidence="1">
    <location>
        <begin position="1275"/>
        <end position="1295"/>
    </location>
</feature>
<feature type="region of interest" description="Disordered" evidence="1">
    <location>
        <begin position="1"/>
        <end position="105"/>
    </location>
</feature>
<keyword evidence="4" id="KW-1185">Reference proteome</keyword>
<feature type="region of interest" description="Disordered" evidence="1">
    <location>
        <begin position="194"/>
        <end position="414"/>
    </location>
</feature>
<feature type="compositionally biased region" description="Polar residues" evidence="1">
    <location>
        <begin position="252"/>
        <end position="268"/>
    </location>
</feature>